<accession>A0A812UMX2</accession>
<feature type="transmembrane region" description="Helical" evidence="2">
    <location>
        <begin position="280"/>
        <end position="301"/>
    </location>
</feature>
<keyword evidence="2" id="KW-1133">Transmembrane helix</keyword>
<dbReference type="Proteomes" id="UP000604046">
    <property type="component" value="Unassembled WGS sequence"/>
</dbReference>
<dbReference type="AlphaFoldDB" id="A0A812UMX2"/>
<feature type="transmembrane region" description="Helical" evidence="2">
    <location>
        <begin position="508"/>
        <end position="524"/>
    </location>
</feature>
<evidence type="ECO:0000256" key="2">
    <source>
        <dbReference type="SAM" id="Phobius"/>
    </source>
</evidence>
<keyword evidence="4" id="KW-1185">Reference proteome</keyword>
<proteinExistence type="predicted"/>
<dbReference type="EMBL" id="CAJNDS010002753">
    <property type="protein sequence ID" value="CAE7585120.1"/>
    <property type="molecule type" value="Genomic_DNA"/>
</dbReference>
<feature type="transmembrane region" description="Helical" evidence="2">
    <location>
        <begin position="313"/>
        <end position="332"/>
    </location>
</feature>
<feature type="region of interest" description="Disordered" evidence="1">
    <location>
        <begin position="1"/>
        <end position="59"/>
    </location>
</feature>
<protein>
    <submittedName>
        <fullName evidence="3">Uncharacterized protein</fullName>
    </submittedName>
</protein>
<reference evidence="3" key="1">
    <citation type="submission" date="2021-02" db="EMBL/GenBank/DDBJ databases">
        <authorList>
            <person name="Dougan E. K."/>
            <person name="Rhodes N."/>
            <person name="Thang M."/>
            <person name="Chan C."/>
        </authorList>
    </citation>
    <scope>NUCLEOTIDE SEQUENCE</scope>
</reference>
<organism evidence="3 4">
    <name type="scientific">Symbiodinium natans</name>
    <dbReference type="NCBI Taxonomy" id="878477"/>
    <lineage>
        <taxon>Eukaryota</taxon>
        <taxon>Sar</taxon>
        <taxon>Alveolata</taxon>
        <taxon>Dinophyceae</taxon>
        <taxon>Suessiales</taxon>
        <taxon>Symbiodiniaceae</taxon>
        <taxon>Symbiodinium</taxon>
    </lineage>
</organism>
<dbReference type="OrthoDB" id="412152at2759"/>
<feature type="transmembrane region" description="Helical" evidence="2">
    <location>
        <begin position="405"/>
        <end position="426"/>
    </location>
</feature>
<evidence type="ECO:0000256" key="1">
    <source>
        <dbReference type="SAM" id="MobiDB-lite"/>
    </source>
</evidence>
<feature type="transmembrane region" description="Helical" evidence="2">
    <location>
        <begin position="177"/>
        <end position="198"/>
    </location>
</feature>
<sequence length="529" mass="58745">MVLLSGSYETDQPKGDADSEEEGSPLHPSGRKTINPASPLRADLDEDEDDDGDSVGVQDLTERTIGSPQLMRGVSLRKTLRWGGAIWFAKPTVASEAKKAKLFASSAPTQSYDMFVSHTWLTSGGYKMLALLLQFGWRAMFVSWAMGATLALVLCLLGQLPAITSFHADVTGFEGSIPLHCWSMMGGFIGALVGLLLYPHVSCHRTDTCFLDYLCIHQSDKRMMQQGIRSIGAFLAASRELRVLWSPPYLTRLWCVFELAAYRKLNPAGKIVIKPIATDIAVYMMFFWVQLASVGILASWADSEDRVSRSMRLLGVSSSTFLFLFPALAYTARKKHQEDMQLTSDLASFNVKNVECSNDFDRECIHAAIAEWYGSLDEFSAHIRDVFRFEVINLMHANGIMPAQYIWLSLLPVVSLTCEVLLGLWIAGAPATSLLACFMGYIIALNLLWFPAIAVLATFATKYGLWVRKRRCHPFILEVFAVSLLTGSLFVLGSILAEVATARGMEWIGLWNFLALSVAGWAWGRCWRV</sequence>
<name>A0A812UMX2_9DINO</name>
<feature type="transmembrane region" description="Helical" evidence="2">
    <location>
        <begin position="135"/>
        <end position="157"/>
    </location>
</feature>
<feature type="transmembrane region" description="Helical" evidence="2">
    <location>
        <begin position="475"/>
        <end position="496"/>
    </location>
</feature>
<gene>
    <name evidence="3" type="ORF">SNAT2548_LOCUS33364</name>
</gene>
<keyword evidence="2" id="KW-0812">Transmembrane</keyword>
<feature type="transmembrane region" description="Helical" evidence="2">
    <location>
        <begin position="438"/>
        <end position="463"/>
    </location>
</feature>
<evidence type="ECO:0000313" key="4">
    <source>
        <dbReference type="Proteomes" id="UP000604046"/>
    </source>
</evidence>
<comment type="caution">
    <text evidence="3">The sequence shown here is derived from an EMBL/GenBank/DDBJ whole genome shotgun (WGS) entry which is preliminary data.</text>
</comment>
<keyword evidence="2" id="KW-0472">Membrane</keyword>
<evidence type="ECO:0000313" key="3">
    <source>
        <dbReference type="EMBL" id="CAE7585120.1"/>
    </source>
</evidence>
<feature type="compositionally biased region" description="Acidic residues" evidence="1">
    <location>
        <begin position="44"/>
        <end position="53"/>
    </location>
</feature>